<sequence length="45" mass="5375">MFLEQQYPATTFFFHSNIWLKNHTISAATQNFLPIYLDVSKNIRQ</sequence>
<dbReference type="HOGENOM" id="CLU_3200088_0_0_0"/>
<accession>D9S7Q0</accession>
<dbReference type="EMBL" id="CP002158">
    <property type="protein sequence ID" value="ADL26036.1"/>
    <property type="molecule type" value="Genomic_DNA"/>
</dbReference>
<dbReference type="Proteomes" id="UP000000517">
    <property type="component" value="Chromosome"/>
</dbReference>
<dbReference type="AlphaFoldDB" id="D9S7Q0"/>
<dbReference type="KEGG" id="fsc:FSU_3033"/>
<protein>
    <submittedName>
        <fullName evidence="1">Uncharacterized protein</fullName>
    </submittedName>
</protein>
<evidence type="ECO:0000313" key="1">
    <source>
        <dbReference type="EMBL" id="ADL26036.1"/>
    </source>
</evidence>
<organism evidence="1 2">
    <name type="scientific">Fibrobacter succinogenes (strain ATCC 19169 / S85)</name>
    <dbReference type="NCBI Taxonomy" id="59374"/>
    <lineage>
        <taxon>Bacteria</taxon>
        <taxon>Pseudomonadati</taxon>
        <taxon>Fibrobacterota</taxon>
        <taxon>Fibrobacteria</taxon>
        <taxon>Fibrobacterales</taxon>
        <taxon>Fibrobacteraceae</taxon>
        <taxon>Fibrobacter</taxon>
    </lineage>
</organism>
<dbReference type="STRING" id="59374.FSU_3033"/>
<reference evidence="2" key="1">
    <citation type="submission" date="2010-08" db="EMBL/GenBank/DDBJ databases">
        <title>Complete sequence of Fibrobacter succinogenes subsp. succinogenes S85.</title>
        <authorList>
            <person name="Durkin A.S."/>
            <person name="Nelson K.E."/>
            <person name="Morrison M."/>
            <person name="Forsberg C.W."/>
            <person name="Wilson D.B."/>
            <person name="Russell J.B."/>
            <person name="Cann I.K.O."/>
            <person name="Mackie R.I."/>
            <person name="White B.A."/>
        </authorList>
    </citation>
    <scope>NUCLEOTIDE SEQUENCE [LARGE SCALE GENOMIC DNA]</scope>
    <source>
        <strain evidence="2">ATCC 19169 / S85</strain>
    </source>
</reference>
<proteinExistence type="predicted"/>
<gene>
    <name evidence="1" type="ordered locus">FSU_3033</name>
</gene>
<name>D9S7Q0_FIBSS</name>
<evidence type="ECO:0000313" key="2">
    <source>
        <dbReference type="Proteomes" id="UP000000517"/>
    </source>
</evidence>